<evidence type="ECO:0000256" key="5">
    <source>
        <dbReference type="ARBA" id="ARBA00022840"/>
    </source>
</evidence>
<dbReference type="Pfam" id="PF00004">
    <property type="entry name" value="AAA"/>
    <property type="match status" value="1"/>
</dbReference>
<evidence type="ECO:0000256" key="7">
    <source>
        <dbReference type="ARBA" id="ARBA00040480"/>
    </source>
</evidence>
<reference evidence="9" key="1">
    <citation type="submission" date="2018-06" db="EMBL/GenBank/DDBJ databases">
        <authorList>
            <person name="Zhirakovskaya E."/>
        </authorList>
    </citation>
    <scope>NUCLEOTIDE SEQUENCE</scope>
</reference>
<dbReference type="PANTHER" id="PTHR42960:SF1">
    <property type="entry name" value="YCF46 PROTEIN"/>
    <property type="match status" value="1"/>
</dbReference>
<keyword evidence="5" id="KW-0067">ATP-binding</keyword>
<dbReference type="InterPro" id="IPR052381">
    <property type="entry name" value="AAA_domain_protein"/>
</dbReference>
<dbReference type="Gene3D" id="1.10.8.60">
    <property type="match status" value="1"/>
</dbReference>
<gene>
    <name evidence="9" type="ORF">MNBD_ACTINO02-1840</name>
</gene>
<dbReference type="AlphaFoldDB" id="A0A3B0T7P5"/>
<keyword evidence="4" id="KW-0547">Nucleotide-binding</keyword>
<sequence length="497" mass="54390">MDSMEDLTALLRSRHPLLAVETAEESRFVRLLTRVAEDLRLPVWIWSSASGLSKQGLASQYGTQDPTTALDFTTALQVPGIFVFADLYPFLDNPTVVRALKEATANAQPGQTYIVTGPDFSIPDELREQARQWRLKPPSDTEIGDLVDATLRSFVQRGLIVDLVPTDRTRMVAALRGLSLSEADRLLQKTLLDESTIDTTDISKIRMAKAALLANDGILDLVEQNVGTLDQVGGLEGLKRWLSLRERAVTQGLAEQLGLGTPRGILMTGIPGCGKSFVAKTLATTWGRPLVLLDPARLYSKYIGETETRLTTALASIETMAPVVLWIDEIEKGFASSGEGDGGVSRRILGTFLRWMQDHQADVFIVATANDVTSLPPEFLRRGRFDEIFFVDLPEAPARRAILELHMTRRNLAVDEFNMDSLVTATTGFSGAEIESSIVGALYRSLDDEMTVTGDHILDEIAATIPLSQSRPEDVARLRAWAQDRAVPAAGASETAV</sequence>
<protein>
    <recommendedName>
        <fullName evidence="7">Uncharacterized AAA domain-containing protein ycf46</fullName>
    </recommendedName>
</protein>
<evidence type="ECO:0000259" key="8">
    <source>
        <dbReference type="SMART" id="SM00382"/>
    </source>
</evidence>
<keyword evidence="3" id="KW-0934">Plastid</keyword>
<dbReference type="PANTHER" id="PTHR42960">
    <property type="entry name" value="YCF46 PROTEIN"/>
    <property type="match status" value="1"/>
</dbReference>
<dbReference type="SMART" id="SM00382">
    <property type="entry name" value="AAA"/>
    <property type="match status" value="1"/>
</dbReference>
<dbReference type="InterPro" id="IPR003593">
    <property type="entry name" value="AAA+_ATPase"/>
</dbReference>
<keyword evidence="9" id="KW-0378">Hydrolase</keyword>
<evidence type="ECO:0000256" key="6">
    <source>
        <dbReference type="ARBA" id="ARBA00038088"/>
    </source>
</evidence>
<keyword evidence="2" id="KW-0150">Chloroplast</keyword>
<dbReference type="InterPro" id="IPR027417">
    <property type="entry name" value="P-loop_NTPase"/>
</dbReference>
<keyword evidence="9" id="KW-0132">Cell division</keyword>
<dbReference type="GO" id="GO:0005524">
    <property type="term" value="F:ATP binding"/>
    <property type="evidence" value="ECO:0007669"/>
    <property type="project" value="UniProtKB-KW"/>
</dbReference>
<dbReference type="SUPFAM" id="SSF52540">
    <property type="entry name" value="P-loop containing nucleoside triphosphate hydrolases"/>
    <property type="match status" value="1"/>
</dbReference>
<dbReference type="GO" id="GO:0051301">
    <property type="term" value="P:cell division"/>
    <property type="evidence" value="ECO:0007669"/>
    <property type="project" value="UniProtKB-KW"/>
</dbReference>
<dbReference type="InterPro" id="IPR003959">
    <property type="entry name" value="ATPase_AAA_core"/>
</dbReference>
<feature type="domain" description="AAA+ ATPase" evidence="8">
    <location>
        <begin position="261"/>
        <end position="395"/>
    </location>
</feature>
<organism evidence="9">
    <name type="scientific">hydrothermal vent metagenome</name>
    <dbReference type="NCBI Taxonomy" id="652676"/>
    <lineage>
        <taxon>unclassified sequences</taxon>
        <taxon>metagenomes</taxon>
        <taxon>ecological metagenomes</taxon>
    </lineage>
</organism>
<comment type="subcellular location">
    <subcellularLocation>
        <location evidence="1">Plastid</location>
        <location evidence="1">Chloroplast</location>
    </subcellularLocation>
</comment>
<dbReference type="EMBL" id="UOEK01000302">
    <property type="protein sequence ID" value="VAW04854.1"/>
    <property type="molecule type" value="Genomic_DNA"/>
</dbReference>
<dbReference type="GO" id="GO:0016887">
    <property type="term" value="F:ATP hydrolysis activity"/>
    <property type="evidence" value="ECO:0007669"/>
    <property type="project" value="InterPro"/>
</dbReference>
<proteinExistence type="inferred from homology"/>
<name>A0A3B0T7P5_9ZZZZ</name>
<comment type="similarity">
    <text evidence="6">Belongs to the AAA ATPase family. Highly divergent.</text>
</comment>
<evidence type="ECO:0000256" key="1">
    <source>
        <dbReference type="ARBA" id="ARBA00004229"/>
    </source>
</evidence>
<keyword evidence="9" id="KW-0131">Cell cycle</keyword>
<evidence type="ECO:0000313" key="9">
    <source>
        <dbReference type="EMBL" id="VAW04854.1"/>
    </source>
</evidence>
<evidence type="ECO:0000256" key="3">
    <source>
        <dbReference type="ARBA" id="ARBA00022640"/>
    </source>
</evidence>
<dbReference type="GO" id="GO:0009507">
    <property type="term" value="C:chloroplast"/>
    <property type="evidence" value="ECO:0007669"/>
    <property type="project" value="UniProtKB-SubCell"/>
</dbReference>
<evidence type="ECO:0000256" key="2">
    <source>
        <dbReference type="ARBA" id="ARBA00022528"/>
    </source>
</evidence>
<dbReference type="Gene3D" id="3.40.50.300">
    <property type="entry name" value="P-loop containing nucleotide triphosphate hydrolases"/>
    <property type="match status" value="1"/>
</dbReference>
<accession>A0A3B0T7P5</accession>
<evidence type="ECO:0000256" key="4">
    <source>
        <dbReference type="ARBA" id="ARBA00022741"/>
    </source>
</evidence>